<dbReference type="GO" id="GO:0005085">
    <property type="term" value="F:guanyl-nucleotide exchange factor activity"/>
    <property type="evidence" value="ECO:0007669"/>
    <property type="project" value="UniProtKB-KW"/>
</dbReference>
<proteinExistence type="predicted"/>
<dbReference type="PROSITE" id="PS00720">
    <property type="entry name" value="RASGEF"/>
    <property type="match status" value="1"/>
</dbReference>
<dbReference type="SMART" id="SM00314">
    <property type="entry name" value="RA"/>
    <property type="match status" value="1"/>
</dbReference>
<evidence type="ECO:0000259" key="5">
    <source>
        <dbReference type="PROSITE" id="PS50200"/>
    </source>
</evidence>
<name>A0AAF3FJQ9_9BILA</name>
<dbReference type="SMART" id="SM00147">
    <property type="entry name" value="RasGEF"/>
    <property type="match status" value="1"/>
</dbReference>
<dbReference type="Pfam" id="PF00617">
    <property type="entry name" value="RasGEF"/>
    <property type="match status" value="1"/>
</dbReference>
<dbReference type="InterPro" id="IPR000159">
    <property type="entry name" value="RA_dom"/>
</dbReference>
<dbReference type="Gene3D" id="1.10.840.10">
    <property type="entry name" value="Ras guanine-nucleotide exchange factors catalytic domain"/>
    <property type="match status" value="1"/>
</dbReference>
<evidence type="ECO:0000313" key="7">
    <source>
        <dbReference type="Proteomes" id="UP000887575"/>
    </source>
</evidence>
<dbReference type="SMART" id="SM00229">
    <property type="entry name" value="RasGEFN"/>
    <property type="match status" value="1"/>
</dbReference>
<evidence type="ECO:0000256" key="1">
    <source>
        <dbReference type="ARBA" id="ARBA00022658"/>
    </source>
</evidence>
<organism evidence="7 8">
    <name type="scientific">Mesorhabditis belari</name>
    <dbReference type="NCBI Taxonomy" id="2138241"/>
    <lineage>
        <taxon>Eukaryota</taxon>
        <taxon>Metazoa</taxon>
        <taxon>Ecdysozoa</taxon>
        <taxon>Nematoda</taxon>
        <taxon>Chromadorea</taxon>
        <taxon>Rhabditida</taxon>
        <taxon>Rhabditina</taxon>
        <taxon>Rhabditomorpha</taxon>
        <taxon>Rhabditoidea</taxon>
        <taxon>Rhabditidae</taxon>
        <taxon>Mesorhabditinae</taxon>
        <taxon>Mesorhabditis</taxon>
    </lineage>
</organism>
<dbReference type="PROSITE" id="PS50009">
    <property type="entry name" value="RASGEF_CAT"/>
    <property type="match status" value="1"/>
</dbReference>
<feature type="compositionally biased region" description="Low complexity" evidence="3">
    <location>
        <begin position="518"/>
        <end position="531"/>
    </location>
</feature>
<feature type="region of interest" description="Disordered" evidence="3">
    <location>
        <begin position="432"/>
        <end position="597"/>
    </location>
</feature>
<evidence type="ECO:0000313" key="8">
    <source>
        <dbReference type="WBParaSite" id="MBELARI_LOCUS7193"/>
    </source>
</evidence>
<dbReference type="CDD" id="cd00155">
    <property type="entry name" value="RasGEF"/>
    <property type="match status" value="1"/>
</dbReference>
<dbReference type="InterPro" id="IPR001895">
    <property type="entry name" value="RASGEF_cat_dom"/>
</dbReference>
<dbReference type="PROSITE" id="PS50200">
    <property type="entry name" value="RA"/>
    <property type="match status" value="1"/>
</dbReference>
<feature type="domain" description="Ras-GEF" evidence="4">
    <location>
        <begin position="164"/>
        <end position="430"/>
    </location>
</feature>
<reference evidence="8" key="1">
    <citation type="submission" date="2024-02" db="UniProtKB">
        <authorList>
            <consortium name="WormBaseParasite"/>
        </authorList>
    </citation>
    <scope>IDENTIFICATION</scope>
</reference>
<evidence type="ECO:0000259" key="6">
    <source>
        <dbReference type="PROSITE" id="PS50212"/>
    </source>
</evidence>
<dbReference type="Pfam" id="PF00788">
    <property type="entry name" value="RA"/>
    <property type="match status" value="1"/>
</dbReference>
<keyword evidence="7" id="KW-1185">Reference proteome</keyword>
<dbReference type="Proteomes" id="UP000887575">
    <property type="component" value="Unassembled WGS sequence"/>
</dbReference>
<dbReference type="InterPro" id="IPR008937">
    <property type="entry name" value="Ras-like_GEF"/>
</dbReference>
<evidence type="ECO:0000259" key="4">
    <source>
        <dbReference type="PROSITE" id="PS50009"/>
    </source>
</evidence>
<dbReference type="CDD" id="cd06224">
    <property type="entry name" value="REM"/>
    <property type="match status" value="1"/>
</dbReference>
<accession>A0AAF3FJQ9</accession>
<dbReference type="InterPro" id="IPR019804">
    <property type="entry name" value="Ras_G-nucl-exch_fac_CS"/>
</dbReference>
<dbReference type="InterPro" id="IPR029071">
    <property type="entry name" value="Ubiquitin-like_domsf"/>
</dbReference>
<dbReference type="AlphaFoldDB" id="A0AAF3FJQ9"/>
<dbReference type="PANTHER" id="PTHR23113">
    <property type="entry name" value="GUANINE NUCLEOTIDE EXCHANGE FACTOR"/>
    <property type="match status" value="1"/>
</dbReference>
<dbReference type="InterPro" id="IPR023578">
    <property type="entry name" value="Ras_GEF_dom_sf"/>
</dbReference>
<feature type="domain" description="N-terminal Ras-GEF" evidence="6">
    <location>
        <begin position="1"/>
        <end position="118"/>
    </location>
</feature>
<keyword evidence="1 2" id="KW-0344">Guanine-nucleotide releasing factor</keyword>
<feature type="compositionally biased region" description="Polar residues" evidence="3">
    <location>
        <begin position="476"/>
        <end position="491"/>
    </location>
</feature>
<protein>
    <submittedName>
        <fullName evidence="8">Uncharacterized protein</fullName>
    </submittedName>
</protein>
<sequence>MEKETREECLIGPDDLMDSRHFNVFFATFRAFAQPVDVLDRMLRRYESLECDSAGSTSALVIQNSIRSVLICWMDMYPEDFYSIETDFAMLTNLLDFGLKHKMPDVRAKARILREKFKKIASQGGMIAALPSLDQLAYAFGYEHADYVNNARERAKMFDVGRGNCVQIAEQLTFWDAALFKELLTHQCQGCMWSKREKVKPDKVYTVKATIDQFNAVSRRVMTSIVLPDCRPDFRAKIIAKWIDIARELRALKNFSSLKAVISSLQSEPVHRLKSTWALVPSRSLTQFRELASIFATDVDGDEQNARRILDEEGTAKSSPLRRPQLIQNCRRTKSDVNLAECQGTVPYLGSFLTDLTMIDQAASDYTEEGLINFDKRRREFEVLAKLRLFQSAARAYKIPMDREFCAWFFYLPCLSEDDCFQRSMEIERPPAISTPDLNSRNHNLSSVNSSSSNMNKSNTLSRLFNNSRTSEDNHSISGSGTPLMGQNSRDSGIHNDDWTDGGSGTPAMSRMADSGHPTSSSTAPSTPASTISGKAGRSIFYHTPPHIGSEFSPMAMFQPHQRTHSSDSHDRARLPPDYPASTVSSGSSQSNNSTPTFHLARVGLDDALQPEGSGGANYKCIKVENGDRMPELIERILEKHLIDGDKSEFCLVQLLENGGEFQLPDKCNPFYAMAPDKSHMFNLILRRRKELDGGSQSPALGPSAKKLNKMKRSNLLRWSSGYL</sequence>
<dbReference type="GO" id="GO:0005886">
    <property type="term" value="C:plasma membrane"/>
    <property type="evidence" value="ECO:0007669"/>
    <property type="project" value="TreeGrafter"/>
</dbReference>
<dbReference type="Gene3D" id="1.20.870.10">
    <property type="entry name" value="Son of sevenless (SoS) protein Chain: S domain 1"/>
    <property type="match status" value="1"/>
</dbReference>
<evidence type="ECO:0000256" key="3">
    <source>
        <dbReference type="SAM" id="MobiDB-lite"/>
    </source>
</evidence>
<dbReference type="CDD" id="cd00153">
    <property type="entry name" value="RA_RalGDS_like"/>
    <property type="match status" value="1"/>
</dbReference>
<feature type="compositionally biased region" description="Low complexity" evidence="3">
    <location>
        <begin position="582"/>
        <end position="595"/>
    </location>
</feature>
<feature type="compositionally biased region" description="Low complexity" evidence="3">
    <location>
        <begin position="438"/>
        <end position="462"/>
    </location>
</feature>
<dbReference type="Gene3D" id="3.10.20.90">
    <property type="entry name" value="Phosphatidylinositol 3-kinase Catalytic Subunit, Chain A, domain 1"/>
    <property type="match status" value="1"/>
</dbReference>
<dbReference type="GO" id="GO:0007265">
    <property type="term" value="P:Ras protein signal transduction"/>
    <property type="evidence" value="ECO:0007669"/>
    <property type="project" value="TreeGrafter"/>
</dbReference>
<dbReference type="WBParaSite" id="MBELARI_LOCUS7193">
    <property type="protein sequence ID" value="MBELARI_LOCUS7193"/>
    <property type="gene ID" value="MBELARI_LOCUS7193"/>
</dbReference>
<dbReference type="PANTHER" id="PTHR23113:SF312">
    <property type="entry name" value="RAL GUANINE NUCLEOTIDE DISSOCIATION STIMULATOR-LIKE, ISOFORM E"/>
    <property type="match status" value="1"/>
</dbReference>
<evidence type="ECO:0000256" key="2">
    <source>
        <dbReference type="PROSITE-ProRule" id="PRU00168"/>
    </source>
</evidence>
<feature type="domain" description="Ras-associating" evidence="5">
    <location>
        <begin position="597"/>
        <end position="691"/>
    </location>
</feature>
<feature type="compositionally biased region" description="Basic and acidic residues" evidence="3">
    <location>
        <begin position="565"/>
        <end position="575"/>
    </location>
</feature>
<dbReference type="InterPro" id="IPR036964">
    <property type="entry name" value="RASGEF_cat_dom_sf"/>
</dbReference>
<dbReference type="Pfam" id="PF00618">
    <property type="entry name" value="RasGEF_N"/>
    <property type="match status" value="1"/>
</dbReference>
<dbReference type="SUPFAM" id="SSF54236">
    <property type="entry name" value="Ubiquitin-like"/>
    <property type="match status" value="1"/>
</dbReference>
<dbReference type="PROSITE" id="PS50212">
    <property type="entry name" value="RASGEF_NTER"/>
    <property type="match status" value="1"/>
</dbReference>
<dbReference type="SUPFAM" id="SSF48366">
    <property type="entry name" value="Ras GEF"/>
    <property type="match status" value="1"/>
</dbReference>
<dbReference type="InterPro" id="IPR000651">
    <property type="entry name" value="Ras-like_Gua-exchang_fac_N"/>
</dbReference>